<name>A0A1G9GJX9_9EURY</name>
<dbReference type="Proteomes" id="UP000198882">
    <property type="component" value="Unassembled WGS sequence"/>
</dbReference>
<accession>A0A1G9GJX9</accession>
<dbReference type="InterPro" id="IPR055768">
    <property type="entry name" value="DUF7344"/>
</dbReference>
<dbReference type="EMBL" id="FNFE01000009">
    <property type="protein sequence ID" value="SDL00977.1"/>
    <property type="molecule type" value="Genomic_DNA"/>
</dbReference>
<feature type="domain" description="DUF7344" evidence="1">
    <location>
        <begin position="8"/>
        <end position="87"/>
    </location>
</feature>
<protein>
    <recommendedName>
        <fullName evidence="1">DUF7344 domain-containing protein</fullName>
    </recommendedName>
</protein>
<organism evidence="2 3">
    <name type="scientific">Natronorubrum texcoconense</name>
    <dbReference type="NCBI Taxonomy" id="1095776"/>
    <lineage>
        <taxon>Archaea</taxon>
        <taxon>Methanobacteriati</taxon>
        <taxon>Methanobacteriota</taxon>
        <taxon>Stenosarchaea group</taxon>
        <taxon>Halobacteria</taxon>
        <taxon>Halobacteriales</taxon>
        <taxon>Natrialbaceae</taxon>
        <taxon>Natronorubrum</taxon>
    </lineage>
</organism>
<sequence length="110" mass="12887">MVNVGTVFKLLEDKRRRYALYYLDQRDGPVAIRELVERIDEWEDDPTRPDRSADAFENIALELTHTHLPRAAEVEFIQYDREQGTVQIQGAPPKFDTFVNIARLIEEPEE</sequence>
<gene>
    <name evidence="2" type="ORF">SAMN04515672_4537</name>
</gene>
<reference evidence="3" key="1">
    <citation type="submission" date="2016-10" db="EMBL/GenBank/DDBJ databases">
        <authorList>
            <person name="Varghese N."/>
            <person name="Submissions S."/>
        </authorList>
    </citation>
    <scope>NUCLEOTIDE SEQUENCE [LARGE SCALE GENOMIC DNA]</scope>
    <source>
        <strain evidence="3">B4,CECT 8067,JCM 17497</strain>
    </source>
</reference>
<evidence type="ECO:0000259" key="1">
    <source>
        <dbReference type="Pfam" id="PF24035"/>
    </source>
</evidence>
<dbReference type="AlphaFoldDB" id="A0A1G9GJX9"/>
<dbReference type="Pfam" id="PF24035">
    <property type="entry name" value="DUF7344"/>
    <property type="match status" value="1"/>
</dbReference>
<evidence type="ECO:0000313" key="2">
    <source>
        <dbReference type="EMBL" id="SDL00977.1"/>
    </source>
</evidence>
<dbReference type="RefSeq" id="WP_090312074.1">
    <property type="nucleotide sequence ID" value="NZ_FNFE01000009.1"/>
</dbReference>
<proteinExistence type="predicted"/>
<evidence type="ECO:0000313" key="3">
    <source>
        <dbReference type="Proteomes" id="UP000198882"/>
    </source>
</evidence>
<dbReference type="OrthoDB" id="241828at2157"/>
<dbReference type="STRING" id="1095776.SAMN04515672_4537"/>
<keyword evidence="3" id="KW-1185">Reference proteome</keyword>